<feature type="compositionally biased region" description="Pro residues" evidence="1">
    <location>
        <begin position="206"/>
        <end position="219"/>
    </location>
</feature>
<keyword evidence="3" id="KW-1185">Reference proteome</keyword>
<feature type="compositionally biased region" description="Low complexity" evidence="1">
    <location>
        <begin position="171"/>
        <end position="181"/>
    </location>
</feature>
<comment type="caution">
    <text evidence="2">The sequence shown here is derived from an EMBL/GenBank/DDBJ whole genome shotgun (WGS) entry which is preliminary data.</text>
</comment>
<evidence type="ECO:0008006" key="4">
    <source>
        <dbReference type="Google" id="ProtNLM"/>
    </source>
</evidence>
<evidence type="ECO:0000313" key="3">
    <source>
        <dbReference type="Proteomes" id="UP000291933"/>
    </source>
</evidence>
<feature type="region of interest" description="Disordered" evidence="1">
    <location>
        <begin position="153"/>
        <end position="251"/>
    </location>
</feature>
<dbReference type="RefSeq" id="WP_131170729.1">
    <property type="nucleotide sequence ID" value="NZ_FXTL01000001.1"/>
</dbReference>
<feature type="compositionally biased region" description="Pro residues" evidence="1">
    <location>
        <begin position="233"/>
        <end position="248"/>
    </location>
</feature>
<organism evidence="2 3">
    <name type="scientific">Propioniciclava tarda</name>
    <dbReference type="NCBI Taxonomy" id="433330"/>
    <lineage>
        <taxon>Bacteria</taxon>
        <taxon>Bacillati</taxon>
        <taxon>Actinomycetota</taxon>
        <taxon>Actinomycetes</taxon>
        <taxon>Propionibacteriales</taxon>
        <taxon>Propionibacteriaceae</taxon>
        <taxon>Propioniciclava</taxon>
    </lineage>
</organism>
<dbReference type="EMBL" id="SDMR01000001">
    <property type="protein sequence ID" value="TBT96317.1"/>
    <property type="molecule type" value="Genomic_DNA"/>
</dbReference>
<feature type="compositionally biased region" description="Pro residues" evidence="1">
    <location>
        <begin position="182"/>
        <end position="192"/>
    </location>
</feature>
<proteinExistence type="predicted"/>
<evidence type="ECO:0000313" key="2">
    <source>
        <dbReference type="EMBL" id="TBT96317.1"/>
    </source>
</evidence>
<gene>
    <name evidence="2" type="ORF">ET996_01235</name>
</gene>
<dbReference type="Proteomes" id="UP000291933">
    <property type="component" value="Unassembled WGS sequence"/>
</dbReference>
<evidence type="ECO:0000256" key="1">
    <source>
        <dbReference type="SAM" id="MobiDB-lite"/>
    </source>
</evidence>
<protein>
    <recommendedName>
        <fullName evidence="4">CHAT domain-containing protein</fullName>
    </recommendedName>
</protein>
<dbReference type="AlphaFoldDB" id="A0A4Q9KNY0"/>
<sequence length="752" mass="78527">MSRDAGRPDARTIEFDDLDLPAGWRRVGVRALVRPAGPTAGASWSRRLGRLDAELRSAIEGRLRQAARLGVVAPCTVVFAESLVVGDVVVVSVSVGDGGPRFDWAQLLLDRLARVPQLGQTERPDLGRLLEDAIAGGGPLTRDQLRELGHHLDRWSDGRPHFTHAGPPEPSGAEPGSDDGPAPAPPQPPAPEPVNSEPSETLPGDEPAPPPPPQPPAPDPVNTEPSEALPGDDPAPPPPPAPTPPTPPADRLLQCEVGAEGAPFHDNVLRAGRNTVYVFVGAQESTAVAAGFVSNAALGLEASEQVTITVQLTPLAPVVGAPSIGQLVVHQAGRTENLPLLWDVPPGTTDARAQLALTRDGRVVAVADLVGRVGGPVTLTAVMGLGPLDASRPRSTAPSVVLDADGAGRPTVTVPGSRVDLVPDLADLAESLRKALNQAVNQPRRATADSRESWRSILVAAAQAGRDLFLQLRPVLGGLADADAIQVVASRAASALPLELLYLLRAPRANATLCPAWASGGCSPATPHDEHVVCPSGFWGVTRVVERHYRPTEQDSALVSVAVPDADRQRLRLDGLLLAASTKVTKADLREAGLDGATRVRTWDAWRRALSEPGAGVLVLMPHTTPDPPTLEVSNQTLHRASIEADLVTGGRAGEPVVVLFGCDTGGSADDPIGFATRFLGAGAGVVFASFTLLHAAVAPVLASRLVGALRDPGRRGQTVGRVLTDVRREVLADGWLAALAMTAYGDADWEV</sequence>
<name>A0A4Q9KNY0_PROTD</name>
<accession>A0A4Q9KNY0</accession>
<dbReference type="OrthoDB" id="5183603at2"/>
<reference evidence="2 3" key="1">
    <citation type="submission" date="2019-01" db="EMBL/GenBank/DDBJ databases">
        <title>Lactibacter flavus gen. nov., sp. nov., a novel bacterium of the family Propionibacteriaceae isolated from raw milk and dairy products.</title>
        <authorList>
            <person name="Huptas C."/>
            <person name="Wenning M."/>
            <person name="Breitenwieser F."/>
            <person name="Doll E."/>
            <person name="Von Neubeck M."/>
            <person name="Busse H.-J."/>
            <person name="Scherer S."/>
        </authorList>
    </citation>
    <scope>NUCLEOTIDE SEQUENCE [LARGE SCALE GENOMIC DNA]</scope>
    <source>
        <strain evidence="2 3">DSM 22130</strain>
    </source>
</reference>